<sequence length="363" mass="40721">MSLALDITVFDSAKLVIKGTYKLFSYDIQMDALSNATSSFTIDKNTNIMKGDYVAVRPNNSATLMYYGQIITVDVDDSSNLMTLSANYIWNLLNGDIIVGSKSGNSYESHILKLINNYINSNIGTNLLNKGLTNSTNTAFQVTSSDGISTSNFIDYLIRGFKLHNTVFEITGIGQDISNEVPFYYPKIDFHQATDTWNFKNDVYDFNNWVVSDSRNLRNYNNELWIVDQASTDMESPTVLSRYWLTKDGSISKSLTDSVAKPTQVQIYLFDKTATDNPTYDSIAQSNLSANTYSHSIQFSAQLGNNFLPLEKVKLGLKSNIYYDNTQYKSVLTAYSIDSSSEVVNLTFGNLRFGRNDLFSTTN</sequence>
<dbReference type="EMBL" id="CP000414">
    <property type="protein sequence ID" value="ABJ62723.1"/>
    <property type="molecule type" value="Genomic_DNA"/>
</dbReference>
<dbReference type="AlphaFoldDB" id="Q03VP9"/>
<accession>Q03VP9</accession>
<proteinExistence type="predicted"/>
<dbReference type="Proteomes" id="UP000000362">
    <property type="component" value="Chromosome"/>
</dbReference>
<evidence type="ECO:0000313" key="2">
    <source>
        <dbReference type="Proteomes" id="UP000000362"/>
    </source>
</evidence>
<gene>
    <name evidence="1" type="ordered locus">LEUM_1631</name>
</gene>
<dbReference type="KEGG" id="lme:LEUM_1631"/>
<dbReference type="RefSeq" id="WP_011680275.1">
    <property type="nucleotide sequence ID" value="NC_008531.1"/>
</dbReference>
<dbReference type="HOGENOM" id="CLU_801090_0_0_9"/>
<reference evidence="1 2" key="1">
    <citation type="journal article" date="2006" name="Proc. Natl. Acad. Sci. U.S.A.">
        <title>Comparative genomics of the lactic acid bacteria.</title>
        <authorList>
            <person name="Makarova K."/>
            <person name="Slesarev A."/>
            <person name="Wolf Y."/>
            <person name="Sorokin A."/>
            <person name="Mirkin B."/>
            <person name="Koonin E."/>
            <person name="Pavlov A."/>
            <person name="Pavlova N."/>
            <person name="Karamychev V."/>
            <person name="Polouchine N."/>
            <person name="Shakhova V."/>
            <person name="Grigoriev I."/>
            <person name="Lou Y."/>
            <person name="Rohksar D."/>
            <person name="Lucas S."/>
            <person name="Huang K."/>
            <person name="Goodstein D.M."/>
            <person name="Hawkins T."/>
            <person name="Plengvidhya V."/>
            <person name="Welker D."/>
            <person name="Hughes J."/>
            <person name="Goh Y."/>
            <person name="Benson A."/>
            <person name="Baldwin K."/>
            <person name="Lee J.H."/>
            <person name="Diaz-Muniz I."/>
            <person name="Dosti B."/>
            <person name="Smeianov V."/>
            <person name="Wechter W."/>
            <person name="Barabote R."/>
            <person name="Lorca G."/>
            <person name="Altermann E."/>
            <person name="Barrangou R."/>
            <person name="Ganesan B."/>
            <person name="Xie Y."/>
            <person name="Rawsthorne H."/>
            <person name="Tamir D."/>
            <person name="Parker C."/>
            <person name="Breidt F."/>
            <person name="Broadbent J."/>
            <person name="Hutkins R."/>
            <person name="O'Sullivan D."/>
            <person name="Steele J."/>
            <person name="Unlu G."/>
            <person name="Saier M."/>
            <person name="Klaenhammer T."/>
            <person name="Richardson P."/>
            <person name="Kozyavkin S."/>
            <person name="Weimer B."/>
            <person name="Mills D."/>
        </authorList>
    </citation>
    <scope>NUCLEOTIDE SEQUENCE [LARGE SCALE GENOMIC DNA]</scope>
    <source>
        <strain evidence="2">ATCC 8293 / DSM 20343 / BCRC 11652 / CCM 1803 / JCM 6124 / NCDO 523 / NBRC 100496 / NCIMB 8023 / NCTC 12954 / NRRL B-1118 / 37Y</strain>
    </source>
</reference>
<evidence type="ECO:0000313" key="1">
    <source>
        <dbReference type="EMBL" id="ABJ62723.1"/>
    </source>
</evidence>
<keyword evidence="2" id="KW-1185">Reference proteome</keyword>
<dbReference type="EnsemblBacteria" id="ABJ62723">
    <property type="protein sequence ID" value="ABJ62723"/>
    <property type="gene ID" value="LEUM_1631"/>
</dbReference>
<protein>
    <submittedName>
        <fullName evidence="1">Uncharacterized protein</fullName>
    </submittedName>
</protein>
<dbReference type="GeneID" id="29576277"/>
<organism evidence="1 2">
    <name type="scientific">Leuconostoc mesenteroides subsp. mesenteroides (strain ATCC 8293 / DSM 20343 / BCRC 11652 / CCM 1803 / JCM 6124 / NCDO 523 / NBRC 100496 / NCIMB 8023 / NCTC 12954 / NRRL B-1118 / 37Y)</name>
    <dbReference type="NCBI Taxonomy" id="203120"/>
    <lineage>
        <taxon>Bacteria</taxon>
        <taxon>Bacillati</taxon>
        <taxon>Bacillota</taxon>
        <taxon>Bacilli</taxon>
        <taxon>Lactobacillales</taxon>
        <taxon>Lactobacillaceae</taxon>
        <taxon>Leuconostoc</taxon>
    </lineage>
</organism>
<name>Q03VP9_LEUMM</name>